<feature type="chain" id="PRO_5002434966" description="Secreted protein" evidence="1">
    <location>
        <begin position="22"/>
        <end position="111"/>
    </location>
</feature>
<protein>
    <recommendedName>
        <fullName evidence="3">Secreted protein</fullName>
    </recommendedName>
</protein>
<reference evidence="2" key="1">
    <citation type="submission" date="2014-11" db="EMBL/GenBank/DDBJ databases">
        <authorList>
            <person name="Amaro Gonzalez C."/>
        </authorList>
    </citation>
    <scope>NUCLEOTIDE SEQUENCE</scope>
</reference>
<evidence type="ECO:0000256" key="1">
    <source>
        <dbReference type="SAM" id="SignalP"/>
    </source>
</evidence>
<feature type="signal peptide" evidence="1">
    <location>
        <begin position="1"/>
        <end position="21"/>
    </location>
</feature>
<keyword evidence="1" id="KW-0732">Signal</keyword>
<dbReference type="EMBL" id="GBXM01010053">
    <property type="protein sequence ID" value="JAH98524.1"/>
    <property type="molecule type" value="Transcribed_RNA"/>
</dbReference>
<dbReference type="AlphaFoldDB" id="A0A0E9X7D6"/>
<reference evidence="2" key="2">
    <citation type="journal article" date="2015" name="Fish Shellfish Immunol.">
        <title>Early steps in the European eel (Anguilla anguilla)-Vibrio vulnificus interaction in the gills: Role of the RtxA13 toxin.</title>
        <authorList>
            <person name="Callol A."/>
            <person name="Pajuelo D."/>
            <person name="Ebbesson L."/>
            <person name="Teles M."/>
            <person name="MacKenzie S."/>
            <person name="Amaro C."/>
        </authorList>
    </citation>
    <scope>NUCLEOTIDE SEQUENCE</scope>
</reference>
<organism evidence="2">
    <name type="scientific">Anguilla anguilla</name>
    <name type="common">European freshwater eel</name>
    <name type="synonym">Muraena anguilla</name>
    <dbReference type="NCBI Taxonomy" id="7936"/>
    <lineage>
        <taxon>Eukaryota</taxon>
        <taxon>Metazoa</taxon>
        <taxon>Chordata</taxon>
        <taxon>Craniata</taxon>
        <taxon>Vertebrata</taxon>
        <taxon>Euteleostomi</taxon>
        <taxon>Actinopterygii</taxon>
        <taxon>Neopterygii</taxon>
        <taxon>Teleostei</taxon>
        <taxon>Anguilliformes</taxon>
        <taxon>Anguillidae</taxon>
        <taxon>Anguilla</taxon>
    </lineage>
</organism>
<name>A0A0E9X7D6_ANGAN</name>
<sequence>MPFGFLLCTFCINAICPLLWKQEVQILCNWKACLFIFFKKNKKKHCLKLKKNKLHLCTHQYALMGTCHFTPTSLGRRWRSPHSCQSLGLDKLLAGPDRHLPRPILFHISDP</sequence>
<proteinExistence type="predicted"/>
<evidence type="ECO:0008006" key="3">
    <source>
        <dbReference type="Google" id="ProtNLM"/>
    </source>
</evidence>
<accession>A0A0E9X7D6</accession>
<evidence type="ECO:0000313" key="2">
    <source>
        <dbReference type="EMBL" id="JAH98524.1"/>
    </source>
</evidence>